<keyword evidence="1" id="KW-0813">Transport</keyword>
<name>A0A6F8VDP3_9PROT</name>
<dbReference type="PROSITE" id="PS51373">
    <property type="entry name" value="HIPIP"/>
    <property type="match status" value="1"/>
</dbReference>
<dbReference type="Proteomes" id="UP000502260">
    <property type="component" value="Chromosome"/>
</dbReference>
<keyword evidence="4" id="KW-0249">Electron transport</keyword>
<evidence type="ECO:0000256" key="5">
    <source>
        <dbReference type="ARBA" id="ARBA00023004"/>
    </source>
</evidence>
<dbReference type="GO" id="GO:0046872">
    <property type="term" value="F:metal ion binding"/>
    <property type="evidence" value="ECO:0007669"/>
    <property type="project" value="UniProtKB-KW"/>
</dbReference>
<keyword evidence="5" id="KW-0408">Iron</keyword>
<evidence type="ECO:0000313" key="8">
    <source>
        <dbReference type="EMBL" id="BCB27217.1"/>
    </source>
</evidence>
<protein>
    <recommendedName>
        <fullName evidence="7">High potential iron-sulfur proteins family profile domain-containing protein</fullName>
    </recommendedName>
</protein>
<dbReference type="KEGG" id="slac:SKTS_21030"/>
<dbReference type="GO" id="GO:0051539">
    <property type="term" value="F:4 iron, 4 sulfur cluster binding"/>
    <property type="evidence" value="ECO:0007669"/>
    <property type="project" value="UniProtKB-KW"/>
</dbReference>
<evidence type="ECO:0000256" key="3">
    <source>
        <dbReference type="ARBA" id="ARBA00022723"/>
    </source>
</evidence>
<evidence type="ECO:0000259" key="7">
    <source>
        <dbReference type="PROSITE" id="PS51373"/>
    </source>
</evidence>
<evidence type="ECO:0000256" key="1">
    <source>
        <dbReference type="ARBA" id="ARBA00022448"/>
    </source>
</evidence>
<keyword evidence="6" id="KW-0411">Iron-sulfur</keyword>
<dbReference type="SUPFAM" id="SSF57652">
    <property type="entry name" value="HIPIP (high potential iron protein)"/>
    <property type="match status" value="1"/>
</dbReference>
<dbReference type="RefSeq" id="WP_173064442.1">
    <property type="nucleotide sequence ID" value="NZ_AP022853.1"/>
</dbReference>
<feature type="domain" description="High potential iron-sulfur proteins family profile" evidence="7">
    <location>
        <begin position="32"/>
        <end position="98"/>
    </location>
</feature>
<dbReference type="AlphaFoldDB" id="A0A6F8VDP3"/>
<evidence type="ECO:0000256" key="2">
    <source>
        <dbReference type="ARBA" id="ARBA00022485"/>
    </source>
</evidence>
<dbReference type="InterPro" id="IPR036369">
    <property type="entry name" value="HIPIP_sf"/>
</dbReference>
<keyword evidence="2" id="KW-0004">4Fe-4S</keyword>
<dbReference type="InterPro" id="IPR000170">
    <property type="entry name" value="High_potential_FeS_prot"/>
</dbReference>
<evidence type="ECO:0000256" key="4">
    <source>
        <dbReference type="ARBA" id="ARBA00022982"/>
    </source>
</evidence>
<accession>A0A6F8VDP3</accession>
<evidence type="ECO:0000256" key="6">
    <source>
        <dbReference type="ARBA" id="ARBA00023014"/>
    </source>
</evidence>
<dbReference type="EMBL" id="AP022853">
    <property type="protein sequence ID" value="BCB27217.1"/>
    <property type="molecule type" value="Genomic_DNA"/>
</dbReference>
<dbReference type="GO" id="GO:0019646">
    <property type="term" value="P:aerobic electron transport chain"/>
    <property type="evidence" value="ECO:0007669"/>
    <property type="project" value="InterPro"/>
</dbReference>
<gene>
    <name evidence="8" type="ORF">SKTS_21030</name>
</gene>
<reference evidence="9" key="1">
    <citation type="submission" date="2020-03" db="EMBL/GenBank/DDBJ databases">
        <title>Complete genome sequence of sulfur-oxidizing bacterium skT11.</title>
        <authorList>
            <person name="Kanda M."/>
            <person name="Kojima H."/>
            <person name="Fukui M."/>
        </authorList>
    </citation>
    <scope>NUCLEOTIDE SEQUENCE [LARGE SCALE GENOMIC DNA]</scope>
    <source>
        <strain evidence="9">skT11</strain>
    </source>
</reference>
<organism evidence="8 9">
    <name type="scientific">Sulfurimicrobium lacus</name>
    <dbReference type="NCBI Taxonomy" id="2715678"/>
    <lineage>
        <taxon>Bacteria</taxon>
        <taxon>Pseudomonadati</taxon>
        <taxon>Pseudomonadota</taxon>
        <taxon>Betaproteobacteria</taxon>
        <taxon>Nitrosomonadales</taxon>
        <taxon>Sulfuricellaceae</taxon>
        <taxon>Sulfurimicrobium</taxon>
    </lineage>
</organism>
<evidence type="ECO:0000313" key="9">
    <source>
        <dbReference type="Proteomes" id="UP000502260"/>
    </source>
</evidence>
<dbReference type="Gene3D" id="4.10.490.10">
    <property type="entry name" value="High potential iron-sulphur protein"/>
    <property type="match status" value="1"/>
</dbReference>
<dbReference type="GO" id="GO:0009055">
    <property type="term" value="F:electron transfer activity"/>
    <property type="evidence" value="ECO:0007669"/>
    <property type="project" value="InterPro"/>
</dbReference>
<keyword evidence="9" id="KW-1185">Reference proteome</keyword>
<proteinExistence type="predicted"/>
<keyword evidence="3" id="KW-0479">Metal-binding</keyword>
<sequence>MMNDEITPRRLVLRVALASVFSLVVPITLFGARSTGANSAAAAATKKLTQASVQYQTKPKGEKMCSSCMNFIAESKTCKLVDGSISPDGWCILWAKKA</sequence>